<keyword evidence="1" id="KW-0812">Transmembrane</keyword>
<evidence type="ECO:0000313" key="3">
    <source>
        <dbReference type="Proteomes" id="UP000256485"/>
    </source>
</evidence>
<dbReference type="RefSeq" id="WP_245941153.1">
    <property type="nucleotide sequence ID" value="NZ_QTUC01000001.1"/>
</dbReference>
<proteinExistence type="predicted"/>
<name>A0A3D9VJT4_THECX</name>
<keyword evidence="1" id="KW-0472">Membrane</keyword>
<dbReference type="PANTHER" id="PTHR28008:SF1">
    <property type="entry name" value="DOMAIN PROTEIN, PUTATIVE (AFU_ORTHOLOGUE AFUA_3G10980)-RELATED"/>
    <property type="match status" value="1"/>
</dbReference>
<keyword evidence="3" id="KW-1185">Reference proteome</keyword>
<dbReference type="EMBL" id="QTUC01000001">
    <property type="protein sequence ID" value="REF37611.1"/>
    <property type="molecule type" value="Genomic_DNA"/>
</dbReference>
<accession>A0A3D9VJT4</accession>
<dbReference type="AlphaFoldDB" id="A0A3D9VJT4"/>
<comment type="caution">
    <text evidence="2">The sequence shown here is derived from an EMBL/GenBank/DDBJ whole genome shotgun (WGS) entry which is preliminary data.</text>
</comment>
<gene>
    <name evidence="2" type="ORF">DFJ64_3056</name>
</gene>
<dbReference type="PANTHER" id="PTHR28008">
    <property type="entry name" value="DOMAIN PROTEIN, PUTATIVE (AFU_ORTHOLOGUE AFUA_3G10980)-RELATED"/>
    <property type="match status" value="1"/>
</dbReference>
<organism evidence="2 3">
    <name type="scientific">Thermasporomyces composti</name>
    <dbReference type="NCBI Taxonomy" id="696763"/>
    <lineage>
        <taxon>Bacteria</taxon>
        <taxon>Bacillati</taxon>
        <taxon>Actinomycetota</taxon>
        <taxon>Actinomycetes</taxon>
        <taxon>Propionibacteriales</taxon>
        <taxon>Nocardioidaceae</taxon>
        <taxon>Thermasporomyces</taxon>
    </lineage>
</organism>
<reference evidence="2 3" key="1">
    <citation type="submission" date="2018-08" db="EMBL/GenBank/DDBJ databases">
        <title>Sequencing the genomes of 1000 actinobacteria strains.</title>
        <authorList>
            <person name="Klenk H.-P."/>
        </authorList>
    </citation>
    <scope>NUCLEOTIDE SEQUENCE [LARGE SCALE GENOMIC DNA]</scope>
    <source>
        <strain evidence="2 3">DSM 22891</strain>
    </source>
</reference>
<protein>
    <recommendedName>
        <fullName evidence="4">VanZ family protein</fullName>
    </recommendedName>
</protein>
<evidence type="ECO:0008006" key="4">
    <source>
        <dbReference type="Google" id="ProtNLM"/>
    </source>
</evidence>
<evidence type="ECO:0000256" key="1">
    <source>
        <dbReference type="SAM" id="Phobius"/>
    </source>
</evidence>
<dbReference type="Proteomes" id="UP000256485">
    <property type="component" value="Unassembled WGS sequence"/>
</dbReference>
<sequence length="129" mass="13669">MTRGRAVRLVWWAAFVAACLVNLVAVYAPSQPTTSDLSIPHADKVGHLVIFAAVAWTGRGVGLPVRPLLGVLVLHAVSSEVIQATVLDDRSGDVYDAVADLVGVAVGALLARVTGVGERRRHDRRALRA</sequence>
<keyword evidence="1" id="KW-1133">Transmembrane helix</keyword>
<dbReference type="PROSITE" id="PS51257">
    <property type="entry name" value="PROKAR_LIPOPROTEIN"/>
    <property type="match status" value="1"/>
</dbReference>
<feature type="transmembrane region" description="Helical" evidence="1">
    <location>
        <begin position="97"/>
        <end position="115"/>
    </location>
</feature>
<evidence type="ECO:0000313" key="2">
    <source>
        <dbReference type="EMBL" id="REF37611.1"/>
    </source>
</evidence>
<feature type="transmembrane region" description="Helical" evidence="1">
    <location>
        <begin position="9"/>
        <end position="28"/>
    </location>
</feature>